<keyword evidence="14" id="KW-1185">Reference proteome</keyword>
<dbReference type="OrthoDB" id="10250191at2759"/>
<keyword evidence="9 11" id="KW-1208">Phospholipid metabolism</keyword>
<dbReference type="SMART" id="SM00155">
    <property type="entry name" value="PLDc"/>
    <property type="match status" value="2"/>
</dbReference>
<dbReference type="PIRSF" id="PIRSF000850">
    <property type="entry name" value="Phospholipase_D_PSS"/>
    <property type="match status" value="1"/>
</dbReference>
<dbReference type="EC" id="2.7.8.5" evidence="11"/>
<evidence type="ECO:0000256" key="10">
    <source>
        <dbReference type="ARBA" id="ARBA00048586"/>
    </source>
</evidence>
<keyword evidence="11" id="KW-0547">Nucleotide-binding</keyword>
<comment type="function">
    <text evidence="1 11">Functions in the biosynthesis of the anionic phospholipids phosphatidylglycerol and cardiolipin.</text>
</comment>
<evidence type="ECO:0000256" key="5">
    <source>
        <dbReference type="ARBA" id="ARBA00022679"/>
    </source>
</evidence>
<dbReference type="UniPathway" id="UPA00084">
    <property type="reaction ID" value="UER00503"/>
</dbReference>
<keyword evidence="4 11" id="KW-0444">Lipid biosynthesis</keyword>
<dbReference type="CDD" id="cd09137">
    <property type="entry name" value="PLDc_PGS1_euk_2"/>
    <property type="match status" value="1"/>
</dbReference>
<evidence type="ECO:0000256" key="2">
    <source>
        <dbReference type="ARBA" id="ARBA00005042"/>
    </source>
</evidence>
<name>A0A3M7T8Y4_BRAPC</name>
<dbReference type="EMBL" id="REGN01000096">
    <property type="protein sequence ID" value="RNA44512.1"/>
    <property type="molecule type" value="Genomic_DNA"/>
</dbReference>
<dbReference type="AlphaFoldDB" id="A0A3M7T8Y4"/>
<dbReference type="GO" id="GO:0005524">
    <property type="term" value="F:ATP binding"/>
    <property type="evidence" value="ECO:0007669"/>
    <property type="project" value="UniProtKB-KW"/>
</dbReference>
<dbReference type="CDD" id="cd09135">
    <property type="entry name" value="PLDc_PGS1_euk_1"/>
    <property type="match status" value="1"/>
</dbReference>
<evidence type="ECO:0000256" key="7">
    <source>
        <dbReference type="ARBA" id="ARBA00023098"/>
    </source>
</evidence>
<accession>A0A3M7T8Y4</accession>
<reference evidence="13 14" key="1">
    <citation type="journal article" date="2018" name="Sci. Rep.">
        <title>Genomic signatures of local adaptation to the degree of environmental predictability in rotifers.</title>
        <authorList>
            <person name="Franch-Gras L."/>
            <person name="Hahn C."/>
            <person name="Garcia-Roger E.M."/>
            <person name="Carmona M.J."/>
            <person name="Serra M."/>
            <person name="Gomez A."/>
        </authorList>
    </citation>
    <scope>NUCLEOTIDE SEQUENCE [LARGE SCALE GENOMIC DNA]</scope>
    <source>
        <strain evidence="13">HYR1</strain>
    </source>
</reference>
<comment type="caution">
    <text evidence="13">The sequence shown here is derived from an EMBL/GenBank/DDBJ whole genome shotgun (WGS) entry which is preliminary data.</text>
</comment>
<evidence type="ECO:0000313" key="13">
    <source>
        <dbReference type="EMBL" id="RNA44512.1"/>
    </source>
</evidence>
<dbReference type="GO" id="GO:0005739">
    <property type="term" value="C:mitochondrion"/>
    <property type="evidence" value="ECO:0007669"/>
    <property type="project" value="UniProtKB-SubCell"/>
</dbReference>
<dbReference type="GO" id="GO:0008444">
    <property type="term" value="F:CDP-diacylglycerol-glycerol-3-phosphate 3-phosphatidyltransferase activity"/>
    <property type="evidence" value="ECO:0007669"/>
    <property type="project" value="UniProtKB-EC"/>
</dbReference>
<dbReference type="InterPro" id="IPR016270">
    <property type="entry name" value="PGS1"/>
</dbReference>
<dbReference type="PANTHER" id="PTHR12586:SF1">
    <property type="entry name" value="CDP-DIACYLGLYCEROL--GLYCEROL-3-PHOSPHATE 3-PHOSPHATIDYLTRANSFERASE, MITOCHONDRIAL"/>
    <property type="match status" value="1"/>
</dbReference>
<keyword evidence="5 11" id="KW-0808">Transferase</keyword>
<dbReference type="STRING" id="10195.A0A3M7T8Y4"/>
<sequence>MSQDLNYSQKWIDQKLPCFKVDPSNIVVLESPDEFYLQLKSNVTRSKKRITFSSLYLGTGYLEEELVKSIDHNLENNAQIEVNFLLDHNRGQRGEISSKSILLPLISKFENRFNLFLYHTPNLRGIVKKITPERTNETIGVQHMKLYITDNDLIISGANLSTDYFENRQDRYIWIKNCESLCDFFASLIGLVSSFSFQVNKSGSLTYPQDKIHPVLSNKDNFGQELSTKVKNLLNDFKERENETDDGDTLMYPLIQMSDAFIKIDEQVTKNIFEKADQNSKIYLAVGYFNLTDGYMNAIVKQSTADFDLLLASPEANGFFGAKGLSGYIPSIYSCLEEEFFNFCSLNKQLDRINLFEYKKTDWTFHGKGLWYYADFKKSQLPSATIIGSSNFGHRSVHRDLEANLLICTKDNGLQKQFDRVIY</sequence>
<dbReference type="SUPFAM" id="SSF56024">
    <property type="entry name" value="Phospholipase D/nuclease"/>
    <property type="match status" value="1"/>
</dbReference>
<keyword evidence="11" id="KW-0496">Mitochondrion</keyword>
<evidence type="ECO:0000256" key="8">
    <source>
        <dbReference type="ARBA" id="ARBA00023209"/>
    </source>
</evidence>
<evidence type="ECO:0000256" key="9">
    <source>
        <dbReference type="ARBA" id="ARBA00023264"/>
    </source>
</evidence>
<dbReference type="Gene3D" id="3.30.870.10">
    <property type="entry name" value="Endonuclease Chain A"/>
    <property type="match status" value="2"/>
</dbReference>
<protein>
    <recommendedName>
        <fullName evidence="11">CDP-diacylglycerol--glycerol-3-phosphate 3-phosphatidyltransferase</fullName>
        <ecNumber evidence="11">2.7.8.5</ecNumber>
    </recommendedName>
</protein>
<organism evidence="13 14">
    <name type="scientific">Brachionus plicatilis</name>
    <name type="common">Marine rotifer</name>
    <name type="synonym">Brachionus muelleri</name>
    <dbReference type="NCBI Taxonomy" id="10195"/>
    <lineage>
        <taxon>Eukaryota</taxon>
        <taxon>Metazoa</taxon>
        <taxon>Spiralia</taxon>
        <taxon>Gnathifera</taxon>
        <taxon>Rotifera</taxon>
        <taxon>Eurotatoria</taxon>
        <taxon>Monogononta</taxon>
        <taxon>Pseudotrocha</taxon>
        <taxon>Ploima</taxon>
        <taxon>Brachionidae</taxon>
        <taxon>Brachionus</taxon>
    </lineage>
</organism>
<dbReference type="PROSITE" id="PS50035">
    <property type="entry name" value="PLD"/>
    <property type="match status" value="1"/>
</dbReference>
<evidence type="ECO:0000256" key="11">
    <source>
        <dbReference type="RuleBase" id="RU365024"/>
    </source>
</evidence>
<evidence type="ECO:0000256" key="6">
    <source>
        <dbReference type="ARBA" id="ARBA00022737"/>
    </source>
</evidence>
<comment type="similarity">
    <text evidence="3 11">Belongs to the CDP-alcohol phosphatidyltransferase class-II family.</text>
</comment>
<comment type="subcellular location">
    <subcellularLocation>
        <location evidence="11">Mitochondrion</location>
    </subcellularLocation>
</comment>
<evidence type="ECO:0000313" key="14">
    <source>
        <dbReference type="Proteomes" id="UP000276133"/>
    </source>
</evidence>
<evidence type="ECO:0000256" key="1">
    <source>
        <dbReference type="ARBA" id="ARBA00003537"/>
    </source>
</evidence>
<comment type="catalytic activity">
    <reaction evidence="10 11">
        <text>a CDP-1,2-diacyl-sn-glycerol + sn-glycerol 3-phosphate = a 1,2-diacyl-sn-glycero-3-phospho-(1'-sn-glycero-3'-phosphate) + CMP + H(+)</text>
        <dbReference type="Rhea" id="RHEA:12593"/>
        <dbReference type="ChEBI" id="CHEBI:15378"/>
        <dbReference type="ChEBI" id="CHEBI:57597"/>
        <dbReference type="ChEBI" id="CHEBI:58332"/>
        <dbReference type="ChEBI" id="CHEBI:60110"/>
        <dbReference type="ChEBI" id="CHEBI:60377"/>
        <dbReference type="EC" id="2.7.8.5"/>
    </reaction>
</comment>
<keyword evidence="11" id="KW-0067">ATP-binding</keyword>
<keyword evidence="7 11" id="KW-0443">Lipid metabolism</keyword>
<dbReference type="GO" id="GO:0032049">
    <property type="term" value="P:cardiolipin biosynthetic process"/>
    <property type="evidence" value="ECO:0007669"/>
    <property type="project" value="InterPro"/>
</dbReference>
<keyword evidence="6" id="KW-0677">Repeat</keyword>
<keyword evidence="8 11" id="KW-0594">Phospholipid biosynthesis</keyword>
<dbReference type="Proteomes" id="UP000276133">
    <property type="component" value="Unassembled WGS sequence"/>
</dbReference>
<dbReference type="PANTHER" id="PTHR12586">
    <property type="entry name" value="CDP-DIACYLGLYCEROL--SERINE O-PHOSPHATIDYLTRANSFERASE"/>
    <property type="match status" value="1"/>
</dbReference>
<feature type="domain" description="PLD phosphodiesterase" evidence="12">
    <location>
        <begin position="138"/>
        <end position="164"/>
    </location>
</feature>
<evidence type="ECO:0000259" key="12">
    <source>
        <dbReference type="PROSITE" id="PS50035"/>
    </source>
</evidence>
<proteinExistence type="inferred from homology"/>
<dbReference type="InterPro" id="IPR001736">
    <property type="entry name" value="PLipase_D/transphosphatidylase"/>
</dbReference>
<evidence type="ECO:0000256" key="3">
    <source>
        <dbReference type="ARBA" id="ARBA00010682"/>
    </source>
</evidence>
<gene>
    <name evidence="13" type="ORF">BpHYR1_051250</name>
</gene>
<evidence type="ECO:0000256" key="4">
    <source>
        <dbReference type="ARBA" id="ARBA00022516"/>
    </source>
</evidence>
<comment type="pathway">
    <text evidence="2 11">Phospholipid metabolism; phosphatidylglycerol biosynthesis; phosphatidylglycerol from CDP-diacylglycerol: step 1/2.</text>
</comment>